<accession>A0ABQ5AZ07</accession>
<evidence type="ECO:0000259" key="1">
    <source>
        <dbReference type="Pfam" id="PF13966"/>
    </source>
</evidence>
<keyword evidence="3" id="KW-1185">Reference proteome</keyword>
<keyword evidence="2" id="KW-0695">RNA-directed DNA polymerase</keyword>
<evidence type="ECO:0000313" key="3">
    <source>
        <dbReference type="Proteomes" id="UP001151760"/>
    </source>
</evidence>
<evidence type="ECO:0000313" key="2">
    <source>
        <dbReference type="EMBL" id="GJT07556.1"/>
    </source>
</evidence>
<name>A0ABQ5AZ07_9ASTR</name>
<reference evidence="2" key="2">
    <citation type="submission" date="2022-01" db="EMBL/GenBank/DDBJ databases">
        <authorList>
            <person name="Yamashiro T."/>
            <person name="Shiraishi A."/>
            <person name="Satake H."/>
            <person name="Nakayama K."/>
        </authorList>
    </citation>
    <scope>NUCLEOTIDE SEQUENCE</scope>
</reference>
<organism evidence="2 3">
    <name type="scientific">Tanacetum coccineum</name>
    <dbReference type="NCBI Taxonomy" id="301880"/>
    <lineage>
        <taxon>Eukaryota</taxon>
        <taxon>Viridiplantae</taxon>
        <taxon>Streptophyta</taxon>
        <taxon>Embryophyta</taxon>
        <taxon>Tracheophyta</taxon>
        <taxon>Spermatophyta</taxon>
        <taxon>Magnoliopsida</taxon>
        <taxon>eudicotyledons</taxon>
        <taxon>Gunneridae</taxon>
        <taxon>Pentapetalae</taxon>
        <taxon>asterids</taxon>
        <taxon>campanulids</taxon>
        <taxon>Asterales</taxon>
        <taxon>Asteraceae</taxon>
        <taxon>Asteroideae</taxon>
        <taxon>Anthemideae</taxon>
        <taxon>Anthemidinae</taxon>
        <taxon>Tanacetum</taxon>
    </lineage>
</organism>
<dbReference type="InterPro" id="IPR026960">
    <property type="entry name" value="RVT-Znf"/>
</dbReference>
<sequence length="171" mass="20210">MCLKAKVGDMIKGNEWVWPIEWDNRFEEVTNVPVPNLRSDIKDKTIWIDKSGKEKMFSVKEAWNAIRVACPKVIWNRHVWFSQCIPRHAFILWVAIKGRLKTLDRIFKVMGERLVLGACIYFLWQERNCRCFVKKFRDIDCLYKIIVETIRMKLMGLTLKCTSNVLEVASI</sequence>
<feature type="domain" description="Reverse transcriptase zinc-binding" evidence="1">
    <location>
        <begin position="57"/>
        <end position="108"/>
    </location>
</feature>
<dbReference type="Proteomes" id="UP001151760">
    <property type="component" value="Unassembled WGS sequence"/>
</dbReference>
<protein>
    <submittedName>
        <fullName evidence="2">Reverse transcriptase domain-containing protein</fullName>
    </submittedName>
</protein>
<keyword evidence="2" id="KW-0808">Transferase</keyword>
<dbReference type="EMBL" id="BQNB010012760">
    <property type="protein sequence ID" value="GJT07556.1"/>
    <property type="molecule type" value="Genomic_DNA"/>
</dbReference>
<dbReference type="GO" id="GO:0003964">
    <property type="term" value="F:RNA-directed DNA polymerase activity"/>
    <property type="evidence" value="ECO:0007669"/>
    <property type="project" value="UniProtKB-KW"/>
</dbReference>
<gene>
    <name evidence="2" type="ORF">Tco_0842018</name>
</gene>
<dbReference type="Pfam" id="PF13966">
    <property type="entry name" value="zf-RVT"/>
    <property type="match status" value="1"/>
</dbReference>
<proteinExistence type="predicted"/>
<comment type="caution">
    <text evidence="2">The sequence shown here is derived from an EMBL/GenBank/DDBJ whole genome shotgun (WGS) entry which is preliminary data.</text>
</comment>
<keyword evidence="2" id="KW-0548">Nucleotidyltransferase</keyword>
<reference evidence="2" key="1">
    <citation type="journal article" date="2022" name="Int. J. Mol. Sci.">
        <title>Draft Genome of Tanacetum Coccineum: Genomic Comparison of Closely Related Tanacetum-Family Plants.</title>
        <authorList>
            <person name="Yamashiro T."/>
            <person name="Shiraishi A."/>
            <person name="Nakayama K."/>
            <person name="Satake H."/>
        </authorList>
    </citation>
    <scope>NUCLEOTIDE SEQUENCE</scope>
</reference>